<dbReference type="SUPFAM" id="SSF57850">
    <property type="entry name" value="RING/U-box"/>
    <property type="match status" value="1"/>
</dbReference>
<evidence type="ECO:0000256" key="2">
    <source>
        <dbReference type="ARBA" id="ARBA00022771"/>
    </source>
</evidence>
<protein>
    <recommendedName>
        <fullName evidence="6">RING-type domain-containing protein</fullName>
    </recommendedName>
</protein>
<evidence type="ECO:0000256" key="3">
    <source>
        <dbReference type="ARBA" id="ARBA00022833"/>
    </source>
</evidence>
<dbReference type="InterPro" id="IPR001841">
    <property type="entry name" value="Znf_RING"/>
</dbReference>
<evidence type="ECO:0000256" key="4">
    <source>
        <dbReference type="PROSITE-ProRule" id="PRU00175"/>
    </source>
</evidence>
<dbReference type="SMART" id="SM00184">
    <property type="entry name" value="RING"/>
    <property type="match status" value="1"/>
</dbReference>
<evidence type="ECO:0000256" key="5">
    <source>
        <dbReference type="SAM" id="Phobius"/>
    </source>
</evidence>
<dbReference type="AlphaFoldDB" id="A0A5N6QGD6"/>
<gene>
    <name evidence="7" type="ORF">FH972_002927</name>
</gene>
<dbReference type="Pfam" id="PF13639">
    <property type="entry name" value="zf-RING_2"/>
    <property type="match status" value="1"/>
</dbReference>
<feature type="transmembrane region" description="Helical" evidence="5">
    <location>
        <begin position="12"/>
        <end position="32"/>
    </location>
</feature>
<dbReference type="GO" id="GO:0016567">
    <property type="term" value="P:protein ubiquitination"/>
    <property type="evidence" value="ECO:0007669"/>
    <property type="project" value="TreeGrafter"/>
</dbReference>
<accession>A0A5N6QGD6</accession>
<evidence type="ECO:0000313" key="7">
    <source>
        <dbReference type="EMBL" id="KAE7998376.1"/>
    </source>
</evidence>
<dbReference type="InterPro" id="IPR013083">
    <property type="entry name" value="Znf_RING/FYVE/PHD"/>
</dbReference>
<feature type="domain" description="RING-type" evidence="6">
    <location>
        <begin position="87"/>
        <end position="133"/>
    </location>
</feature>
<reference evidence="7 8" key="1">
    <citation type="submission" date="2019-06" db="EMBL/GenBank/DDBJ databases">
        <title>A chromosomal-level reference genome of Carpinus fangiana (Coryloideae, Betulaceae).</title>
        <authorList>
            <person name="Yang X."/>
            <person name="Wang Z."/>
            <person name="Zhang L."/>
            <person name="Hao G."/>
            <person name="Liu J."/>
            <person name="Yang Y."/>
        </authorList>
    </citation>
    <scope>NUCLEOTIDE SEQUENCE [LARGE SCALE GENOMIC DNA]</scope>
    <source>
        <strain evidence="7">Cfa_2016G</strain>
        <tissue evidence="7">Leaf</tissue>
    </source>
</reference>
<proteinExistence type="predicted"/>
<keyword evidence="2 4" id="KW-0863">Zinc-finger</keyword>
<dbReference type="PROSITE" id="PS50089">
    <property type="entry name" value="ZF_RING_2"/>
    <property type="match status" value="1"/>
</dbReference>
<organism evidence="7 8">
    <name type="scientific">Carpinus fangiana</name>
    <dbReference type="NCBI Taxonomy" id="176857"/>
    <lineage>
        <taxon>Eukaryota</taxon>
        <taxon>Viridiplantae</taxon>
        <taxon>Streptophyta</taxon>
        <taxon>Embryophyta</taxon>
        <taxon>Tracheophyta</taxon>
        <taxon>Spermatophyta</taxon>
        <taxon>Magnoliopsida</taxon>
        <taxon>eudicotyledons</taxon>
        <taxon>Gunneridae</taxon>
        <taxon>Pentapetalae</taxon>
        <taxon>rosids</taxon>
        <taxon>fabids</taxon>
        <taxon>Fagales</taxon>
        <taxon>Betulaceae</taxon>
        <taxon>Carpinus</taxon>
    </lineage>
</organism>
<keyword evidence="5" id="KW-0472">Membrane</keyword>
<keyword evidence="5" id="KW-1133">Transmembrane helix</keyword>
<dbReference type="OrthoDB" id="8062037at2759"/>
<keyword evidence="5" id="KW-0812">Transmembrane</keyword>
<dbReference type="PANTHER" id="PTHR45969:SF11">
    <property type="entry name" value="RING_U-BOX SUPERFAMILY PROTEIN"/>
    <property type="match status" value="1"/>
</dbReference>
<name>A0A5N6QGD6_9ROSI</name>
<dbReference type="Gene3D" id="3.30.40.10">
    <property type="entry name" value="Zinc/RING finger domain, C3HC4 (zinc finger)"/>
    <property type="match status" value="1"/>
</dbReference>
<keyword evidence="8" id="KW-1185">Reference proteome</keyword>
<sequence length="170" mass="19471">MGFFVEEYSAGLLVTHLIYKAALVIAVVRWVWCWTLRLRDRSLSSASVEAEFPPTIASSQMIRDNLILTTFGDITERLPESRSLDACAVCLNQLGMQDEVRELRNCCHVFHRECIDRWVDRDHDNHTTCPLCRAPLLTSSQFQSLSFGSKAQPSWAVERLLYLFGDDLLF</sequence>
<keyword evidence="1" id="KW-0479">Metal-binding</keyword>
<evidence type="ECO:0000256" key="1">
    <source>
        <dbReference type="ARBA" id="ARBA00022723"/>
    </source>
</evidence>
<dbReference type="PANTHER" id="PTHR45969">
    <property type="entry name" value="RING ZINC FINGER PROTEIN-RELATED"/>
    <property type="match status" value="1"/>
</dbReference>
<keyword evidence="3" id="KW-0862">Zinc</keyword>
<dbReference type="Proteomes" id="UP000327013">
    <property type="component" value="Chromosome 1"/>
</dbReference>
<dbReference type="GO" id="GO:0008270">
    <property type="term" value="F:zinc ion binding"/>
    <property type="evidence" value="ECO:0007669"/>
    <property type="project" value="UniProtKB-KW"/>
</dbReference>
<dbReference type="GO" id="GO:0061630">
    <property type="term" value="F:ubiquitin protein ligase activity"/>
    <property type="evidence" value="ECO:0007669"/>
    <property type="project" value="TreeGrafter"/>
</dbReference>
<dbReference type="EMBL" id="CM017321">
    <property type="protein sequence ID" value="KAE7998376.1"/>
    <property type="molecule type" value="Genomic_DNA"/>
</dbReference>
<evidence type="ECO:0000313" key="8">
    <source>
        <dbReference type="Proteomes" id="UP000327013"/>
    </source>
</evidence>
<evidence type="ECO:0000259" key="6">
    <source>
        <dbReference type="PROSITE" id="PS50089"/>
    </source>
</evidence>